<dbReference type="CDD" id="cd00037">
    <property type="entry name" value="CLECT"/>
    <property type="match status" value="1"/>
</dbReference>
<reference evidence="3" key="1">
    <citation type="submission" date="2019-06" db="EMBL/GenBank/DDBJ databases">
        <authorList>
            <consortium name="Wellcome Sanger Institute Data Sharing"/>
        </authorList>
    </citation>
    <scope>NUCLEOTIDE SEQUENCE [LARGE SCALE GENOMIC DNA]</scope>
</reference>
<dbReference type="SUPFAM" id="SSF56436">
    <property type="entry name" value="C-type lectin-like"/>
    <property type="match status" value="3"/>
</dbReference>
<gene>
    <name evidence="3" type="primary">LOC115389535</name>
</gene>
<dbReference type="GeneID" id="115389535"/>
<dbReference type="OMA" id="DWGKNEP"/>
<proteinExistence type="predicted"/>
<evidence type="ECO:0000313" key="3">
    <source>
        <dbReference type="Ensembl" id="ENSSFAP00005024679.1"/>
    </source>
</evidence>
<dbReference type="InterPro" id="IPR016187">
    <property type="entry name" value="CTDL_fold"/>
</dbReference>
<feature type="domain" description="C-type lectin" evidence="2">
    <location>
        <begin position="138"/>
        <end position="253"/>
    </location>
</feature>
<organism evidence="3 4">
    <name type="scientific">Salarias fasciatus</name>
    <name type="common">Jewelled blenny</name>
    <name type="synonym">Blennius fasciatus</name>
    <dbReference type="NCBI Taxonomy" id="181472"/>
    <lineage>
        <taxon>Eukaryota</taxon>
        <taxon>Metazoa</taxon>
        <taxon>Chordata</taxon>
        <taxon>Craniata</taxon>
        <taxon>Vertebrata</taxon>
        <taxon>Euteleostomi</taxon>
        <taxon>Actinopterygii</taxon>
        <taxon>Neopterygii</taxon>
        <taxon>Teleostei</taxon>
        <taxon>Neoteleostei</taxon>
        <taxon>Acanthomorphata</taxon>
        <taxon>Ovalentaria</taxon>
        <taxon>Blenniimorphae</taxon>
        <taxon>Blenniiformes</taxon>
        <taxon>Blennioidei</taxon>
        <taxon>Blenniidae</taxon>
        <taxon>Salariinae</taxon>
        <taxon>Salarias</taxon>
    </lineage>
</organism>
<dbReference type="InterPro" id="IPR001304">
    <property type="entry name" value="C-type_lectin-like"/>
</dbReference>
<evidence type="ECO:0000259" key="2">
    <source>
        <dbReference type="PROSITE" id="PS50041"/>
    </source>
</evidence>
<dbReference type="Proteomes" id="UP000472267">
    <property type="component" value="Chromosome 1"/>
</dbReference>
<dbReference type="Pfam" id="PF00059">
    <property type="entry name" value="Lectin_C"/>
    <property type="match status" value="3"/>
</dbReference>
<dbReference type="PANTHER" id="PTHR45784">
    <property type="entry name" value="C-TYPE LECTIN DOMAIN FAMILY 20 MEMBER A-RELATED"/>
    <property type="match status" value="1"/>
</dbReference>
<dbReference type="AlphaFoldDB" id="A0A672H6J3"/>
<dbReference type="Ensembl" id="ENSSFAT00005025683.1">
    <property type="protein sequence ID" value="ENSSFAP00005024679.1"/>
    <property type="gene ID" value="ENSSFAG00005012717.1"/>
</dbReference>
<accession>A0A672H6J3</accession>
<feature type="domain" description="C-type lectin" evidence="2">
    <location>
        <begin position="259"/>
        <end position="371"/>
    </location>
</feature>
<dbReference type="PROSITE" id="PS50041">
    <property type="entry name" value="C_TYPE_LECTIN_2"/>
    <property type="match status" value="3"/>
</dbReference>
<protein>
    <submittedName>
        <fullName evidence="3">C-type mannose receptor 2-like</fullName>
    </submittedName>
</protein>
<feature type="signal peptide" evidence="1">
    <location>
        <begin position="1"/>
        <end position="28"/>
    </location>
</feature>
<sequence length="373" mass="42255">MMTVMKNSLLGPVRFLLCLLLSSSSVSGLGSVVSKSYPHIRNPKTWHAAQEYCRSKHTDLAILYQRSDGERMSLHKYYAWIGLSKLKTPTEWTSATSPPTSLIEWASNEPDSGDSCALISHSSNKVYGTNCEGQNFFHCYKNEPDSRTTFVPLAMTWQEAQKHCENNRGELISQFPIVTNYLKSEDFPVWIGLHREGGTWKWSSGSSAYRSWSSPPSDNHHYNDVDDDCVSISSLNKKMAAKKCTDQFPFVCVSDNLLLVKEKKSWEEAVEHCRAYTSPTNSQHRYDLASVQPGDDQNYIMTTVMKADTQEVWVGLRFLAGRWLWVTGADMLYADLPECPLEGNRCGALNKTSTTSVKTRDCTEKKNFLCYRK</sequence>
<feature type="chain" id="PRO_5025383955" evidence="1">
    <location>
        <begin position="29"/>
        <end position="373"/>
    </location>
</feature>
<dbReference type="RefSeq" id="XP_029948802.1">
    <property type="nucleotide sequence ID" value="XM_030092942.1"/>
</dbReference>
<reference evidence="3" key="3">
    <citation type="submission" date="2025-09" db="UniProtKB">
        <authorList>
            <consortium name="Ensembl"/>
        </authorList>
    </citation>
    <scope>IDENTIFICATION</scope>
</reference>
<dbReference type="InParanoid" id="A0A672H6J3"/>
<keyword evidence="4" id="KW-1185">Reference proteome</keyword>
<name>A0A672H6J3_SALFA</name>
<dbReference type="PANTHER" id="PTHR45784:SF3">
    <property type="entry name" value="C-TYPE LECTIN DOMAIN FAMILY 4 MEMBER K-LIKE-RELATED"/>
    <property type="match status" value="1"/>
</dbReference>
<evidence type="ECO:0000313" key="4">
    <source>
        <dbReference type="Proteomes" id="UP000472267"/>
    </source>
</evidence>
<reference evidence="3" key="2">
    <citation type="submission" date="2025-08" db="UniProtKB">
        <authorList>
            <consortium name="Ensembl"/>
        </authorList>
    </citation>
    <scope>IDENTIFICATION</scope>
</reference>
<dbReference type="Gene3D" id="3.10.100.10">
    <property type="entry name" value="Mannose-Binding Protein A, subunit A"/>
    <property type="match status" value="3"/>
</dbReference>
<feature type="domain" description="C-type lectin" evidence="2">
    <location>
        <begin position="32"/>
        <end position="140"/>
    </location>
</feature>
<dbReference type="InterPro" id="IPR016186">
    <property type="entry name" value="C-type_lectin-like/link_sf"/>
</dbReference>
<dbReference type="OrthoDB" id="8916154at2759"/>
<evidence type="ECO:0000256" key="1">
    <source>
        <dbReference type="SAM" id="SignalP"/>
    </source>
</evidence>
<dbReference type="SMART" id="SM00034">
    <property type="entry name" value="CLECT"/>
    <property type="match status" value="3"/>
</dbReference>
<keyword evidence="1" id="KW-0732">Signal</keyword>